<keyword evidence="4" id="KW-1185">Reference proteome</keyword>
<dbReference type="OrthoDB" id="2247630at2"/>
<dbReference type="Proteomes" id="UP000184287">
    <property type="component" value="Unassembled WGS sequence"/>
</dbReference>
<evidence type="ECO:0000313" key="4">
    <source>
        <dbReference type="Proteomes" id="UP000184287"/>
    </source>
</evidence>
<reference evidence="4" key="1">
    <citation type="submission" date="2016-11" db="EMBL/GenBank/DDBJ databases">
        <authorList>
            <person name="Varghese N."/>
            <person name="Submissions S."/>
        </authorList>
    </citation>
    <scope>NUCLEOTIDE SEQUENCE [LARGE SCALE GENOMIC DNA]</scope>
    <source>
        <strain evidence="4">DSM 16990</strain>
    </source>
</reference>
<dbReference type="EMBL" id="FQUQ01000001">
    <property type="protein sequence ID" value="SHE55246.1"/>
    <property type="molecule type" value="Genomic_DNA"/>
</dbReference>
<dbReference type="Pfam" id="PF00144">
    <property type="entry name" value="Beta-lactamase"/>
    <property type="match status" value="1"/>
</dbReference>
<protein>
    <submittedName>
        <fullName evidence="3">CubicO group peptidase, beta-lactamase class C family</fullName>
    </submittedName>
</protein>
<name>A0A1M4UF27_9SPHI</name>
<feature type="signal peptide" evidence="1">
    <location>
        <begin position="1"/>
        <end position="21"/>
    </location>
</feature>
<evidence type="ECO:0000313" key="3">
    <source>
        <dbReference type="EMBL" id="SHE55246.1"/>
    </source>
</evidence>
<feature type="domain" description="Beta-lactamase-related" evidence="2">
    <location>
        <begin position="44"/>
        <end position="415"/>
    </location>
</feature>
<dbReference type="InterPro" id="IPR001466">
    <property type="entry name" value="Beta-lactam-related"/>
</dbReference>
<gene>
    <name evidence="3" type="ORF">SAMN04488522_101533</name>
</gene>
<dbReference type="Gene3D" id="3.40.710.10">
    <property type="entry name" value="DD-peptidase/beta-lactamase superfamily"/>
    <property type="match status" value="1"/>
</dbReference>
<dbReference type="AlphaFoldDB" id="A0A1M4UF27"/>
<accession>A0A1M4UF27</accession>
<dbReference type="PANTHER" id="PTHR43283">
    <property type="entry name" value="BETA-LACTAMASE-RELATED"/>
    <property type="match status" value="1"/>
</dbReference>
<dbReference type="RefSeq" id="WP_073227031.1">
    <property type="nucleotide sequence ID" value="NZ_FQUQ01000001.1"/>
</dbReference>
<keyword evidence="1" id="KW-0732">Signal</keyword>
<dbReference type="InterPro" id="IPR012338">
    <property type="entry name" value="Beta-lactam/transpept-like"/>
</dbReference>
<dbReference type="SUPFAM" id="SSF56601">
    <property type="entry name" value="beta-lactamase/transpeptidase-like"/>
    <property type="match status" value="1"/>
</dbReference>
<proteinExistence type="predicted"/>
<dbReference type="InterPro" id="IPR050789">
    <property type="entry name" value="Diverse_Enzym_Activities"/>
</dbReference>
<dbReference type="STRING" id="288992.SAMN04488522_101533"/>
<feature type="chain" id="PRO_5012635153" evidence="1">
    <location>
        <begin position="22"/>
        <end position="426"/>
    </location>
</feature>
<sequence>MKTSFLKLTVLLLVIQLTAFGQDKILQAGTVAASGFSAERLGRIDQTLKQYLDSGWIVGAVGFISRDGKIIYNKAFGKDDVRNNTALKTDAIFRIASQTKAITSVAVMILFEEGKFLLDDPISKYIPSFAKPKVLDKFNEKDSSYTTVPAKREVTIRDLLTHTSGIDYAQIGSPQMKAIYAKAGIEAGFVTKKQVLADAINKLGALPLVHHPGEKFTYSLSIDVLGRLVEIASAMSLDEFFHQRIFTPLGMNDTYFDLPANKQNRLVKVYTENKETHKIEPWASDTFPGTTIDYPINHNGYFAGGAALVSTIQDYAVFLQMLINMGIYNGHRILSRHTVEIMTKNQIGELSLGDDKFGLGFSITTNKGNAKLGQSEGSIAWGGFFGTIYWADPKEKIVALLFMQQFPFSHNELADKFRVLVYQALE</sequence>
<dbReference type="PANTHER" id="PTHR43283:SF3">
    <property type="entry name" value="BETA-LACTAMASE FAMILY PROTEIN (AFU_ORTHOLOGUE AFUA_5G07500)"/>
    <property type="match status" value="1"/>
</dbReference>
<evidence type="ECO:0000256" key="1">
    <source>
        <dbReference type="SAM" id="SignalP"/>
    </source>
</evidence>
<organism evidence="3 4">
    <name type="scientific">Pedobacter caeni</name>
    <dbReference type="NCBI Taxonomy" id="288992"/>
    <lineage>
        <taxon>Bacteria</taxon>
        <taxon>Pseudomonadati</taxon>
        <taxon>Bacteroidota</taxon>
        <taxon>Sphingobacteriia</taxon>
        <taxon>Sphingobacteriales</taxon>
        <taxon>Sphingobacteriaceae</taxon>
        <taxon>Pedobacter</taxon>
    </lineage>
</organism>
<evidence type="ECO:0000259" key="2">
    <source>
        <dbReference type="Pfam" id="PF00144"/>
    </source>
</evidence>